<organism evidence="2">
    <name type="scientific">Anguilla anguilla</name>
    <name type="common">European freshwater eel</name>
    <name type="synonym">Muraena anguilla</name>
    <dbReference type="NCBI Taxonomy" id="7936"/>
    <lineage>
        <taxon>Eukaryota</taxon>
        <taxon>Metazoa</taxon>
        <taxon>Chordata</taxon>
        <taxon>Craniata</taxon>
        <taxon>Vertebrata</taxon>
        <taxon>Euteleostomi</taxon>
        <taxon>Actinopterygii</taxon>
        <taxon>Neopterygii</taxon>
        <taxon>Teleostei</taxon>
        <taxon>Anguilliformes</taxon>
        <taxon>Anguillidae</taxon>
        <taxon>Anguilla</taxon>
    </lineage>
</organism>
<evidence type="ECO:0000256" key="1">
    <source>
        <dbReference type="SAM" id="SignalP"/>
    </source>
</evidence>
<keyword evidence="1" id="KW-0732">Signal</keyword>
<dbReference type="EMBL" id="GBXM01021890">
    <property type="protein sequence ID" value="JAH86687.1"/>
    <property type="molecule type" value="Transcribed_RNA"/>
</dbReference>
<evidence type="ECO:0000313" key="2">
    <source>
        <dbReference type="EMBL" id="JAH86687.1"/>
    </source>
</evidence>
<reference evidence="2" key="1">
    <citation type="submission" date="2014-11" db="EMBL/GenBank/DDBJ databases">
        <authorList>
            <person name="Amaro Gonzalez C."/>
        </authorList>
    </citation>
    <scope>NUCLEOTIDE SEQUENCE</scope>
</reference>
<accession>A0A0E9W8J4</accession>
<name>A0A0E9W8J4_ANGAN</name>
<dbReference type="AlphaFoldDB" id="A0A0E9W8J4"/>
<feature type="signal peptide" evidence="1">
    <location>
        <begin position="1"/>
        <end position="17"/>
    </location>
</feature>
<reference evidence="2" key="2">
    <citation type="journal article" date="2015" name="Fish Shellfish Immunol.">
        <title>Early steps in the European eel (Anguilla anguilla)-Vibrio vulnificus interaction in the gills: Role of the RtxA13 toxin.</title>
        <authorList>
            <person name="Callol A."/>
            <person name="Pajuelo D."/>
            <person name="Ebbesson L."/>
            <person name="Teles M."/>
            <person name="MacKenzie S."/>
            <person name="Amaro C."/>
        </authorList>
    </citation>
    <scope>NUCLEOTIDE SEQUENCE</scope>
</reference>
<feature type="chain" id="PRO_5002434339" evidence="1">
    <location>
        <begin position="18"/>
        <end position="49"/>
    </location>
</feature>
<proteinExistence type="predicted"/>
<sequence length="49" mass="5511">MLLYMLSIIVRVPMCTVKRVLLACVIQLGDCHSLCKKENKSITCTCKLP</sequence>
<protein>
    <submittedName>
        <fullName evidence="2">Uncharacterized protein</fullName>
    </submittedName>
</protein>